<dbReference type="EMBL" id="JAVREJ010000009">
    <property type="protein sequence ID" value="MDT0350692.1"/>
    <property type="molecule type" value="Genomic_DNA"/>
</dbReference>
<proteinExistence type="predicted"/>
<evidence type="ECO:0000256" key="1">
    <source>
        <dbReference type="SAM" id="SignalP"/>
    </source>
</evidence>
<sequence length="202" mass="20627">MPPAPRHRRLALAAVLSAVLLGTGCTATVSGTPTADPAPAPTEGPGSDPVLWVDRVCGSLLTFTGPALAQPQFGDSPNLPGIKQKLTDYLNGIITGLQQSRSQLGQVGRSPVGGGDEAVTRINDVLTELETDITAAKAKVDSADPDDPQEFLATITDAETQLGKISAPDALADLSASPRLQKAAAKAANCQQLSAQNSSPPG</sequence>
<feature type="signal peptide" evidence="1">
    <location>
        <begin position="1"/>
        <end position="27"/>
    </location>
</feature>
<protein>
    <recommendedName>
        <fullName evidence="4">Small secreted protein</fullName>
    </recommendedName>
</protein>
<dbReference type="Proteomes" id="UP001183202">
    <property type="component" value="Unassembled WGS sequence"/>
</dbReference>
<keyword evidence="3" id="KW-1185">Reference proteome</keyword>
<organism evidence="2 3">
    <name type="scientific">Pseudonocardia charpentierae</name>
    <dbReference type="NCBI Taxonomy" id="3075545"/>
    <lineage>
        <taxon>Bacteria</taxon>
        <taxon>Bacillati</taxon>
        <taxon>Actinomycetota</taxon>
        <taxon>Actinomycetes</taxon>
        <taxon>Pseudonocardiales</taxon>
        <taxon>Pseudonocardiaceae</taxon>
        <taxon>Pseudonocardia</taxon>
    </lineage>
</organism>
<evidence type="ECO:0000313" key="3">
    <source>
        <dbReference type="Proteomes" id="UP001183202"/>
    </source>
</evidence>
<accession>A0ABU2N9R6</accession>
<comment type="caution">
    <text evidence="2">The sequence shown here is derived from an EMBL/GenBank/DDBJ whole genome shotgun (WGS) entry which is preliminary data.</text>
</comment>
<keyword evidence="1" id="KW-0732">Signal</keyword>
<reference evidence="3" key="1">
    <citation type="submission" date="2023-07" db="EMBL/GenBank/DDBJ databases">
        <title>30 novel species of actinomycetes from the DSMZ collection.</title>
        <authorList>
            <person name="Nouioui I."/>
        </authorList>
    </citation>
    <scope>NUCLEOTIDE SEQUENCE [LARGE SCALE GENOMIC DNA]</scope>
    <source>
        <strain evidence="3">DSM 45834</strain>
    </source>
</reference>
<dbReference type="RefSeq" id="WP_311556726.1">
    <property type="nucleotide sequence ID" value="NZ_JAVREJ010000009.1"/>
</dbReference>
<gene>
    <name evidence="2" type="ORF">RM445_14255</name>
</gene>
<feature type="chain" id="PRO_5045213124" description="Small secreted protein" evidence="1">
    <location>
        <begin position="28"/>
        <end position="202"/>
    </location>
</feature>
<evidence type="ECO:0000313" key="2">
    <source>
        <dbReference type="EMBL" id="MDT0350692.1"/>
    </source>
</evidence>
<name>A0ABU2N9R6_9PSEU</name>
<dbReference type="PROSITE" id="PS51257">
    <property type="entry name" value="PROKAR_LIPOPROTEIN"/>
    <property type="match status" value="1"/>
</dbReference>
<evidence type="ECO:0008006" key="4">
    <source>
        <dbReference type="Google" id="ProtNLM"/>
    </source>
</evidence>